<sequence>MNRFKNADQAASYLGLVPSVKKVWHSRVTPASRAPALFVAAEVGRLGEHEIEE</sequence>
<protein>
    <submittedName>
        <fullName evidence="1">Uncharacterized protein</fullName>
    </submittedName>
</protein>
<organism evidence="1 2">
    <name type="scientific">Polyangium fumosum</name>
    <dbReference type="NCBI Taxonomy" id="889272"/>
    <lineage>
        <taxon>Bacteria</taxon>
        <taxon>Pseudomonadati</taxon>
        <taxon>Myxococcota</taxon>
        <taxon>Polyangia</taxon>
        <taxon>Polyangiales</taxon>
        <taxon>Polyangiaceae</taxon>
        <taxon>Polyangium</taxon>
    </lineage>
</organism>
<dbReference type="EMBL" id="SSMQ01000011">
    <property type="protein sequence ID" value="TKD09281.1"/>
    <property type="molecule type" value="Genomic_DNA"/>
</dbReference>
<reference evidence="1 2" key="1">
    <citation type="submission" date="2019-04" db="EMBL/GenBank/DDBJ databases">
        <authorList>
            <person name="Li Y."/>
            <person name="Wang J."/>
        </authorList>
    </citation>
    <scope>NUCLEOTIDE SEQUENCE [LARGE SCALE GENOMIC DNA]</scope>
    <source>
        <strain evidence="1 2">DSM 14668</strain>
    </source>
</reference>
<keyword evidence="2" id="KW-1185">Reference proteome</keyword>
<dbReference type="RefSeq" id="WP_136929390.1">
    <property type="nucleotide sequence ID" value="NZ_SSMQ01000011.1"/>
</dbReference>
<evidence type="ECO:0000313" key="2">
    <source>
        <dbReference type="Proteomes" id="UP000309215"/>
    </source>
</evidence>
<comment type="caution">
    <text evidence="1">The sequence shown here is derived from an EMBL/GenBank/DDBJ whole genome shotgun (WGS) entry which is preliminary data.</text>
</comment>
<proteinExistence type="predicted"/>
<evidence type="ECO:0000313" key="1">
    <source>
        <dbReference type="EMBL" id="TKD09281.1"/>
    </source>
</evidence>
<name>A0A4U1JGE2_9BACT</name>
<gene>
    <name evidence="1" type="ORF">E8A74_12720</name>
</gene>
<dbReference type="Proteomes" id="UP000309215">
    <property type="component" value="Unassembled WGS sequence"/>
</dbReference>
<accession>A0A4U1JGE2</accession>
<dbReference type="AlphaFoldDB" id="A0A4U1JGE2"/>